<evidence type="ECO:0000313" key="3">
    <source>
        <dbReference type="Proteomes" id="UP000561326"/>
    </source>
</evidence>
<sequence length="460" mass="53006">MRKPPCLTLCMLVRDDESWIVRCFNSVKDIVDEIIIVDIGSSDRTIEICQSFEAQVFRFPWNGNFSDACNLGLEHATGDWILWLHADEELDENDRNKLRTHLDKKEYNAFSLPLFTYYGKVPVTENAIHTSHIRLFRNRMGYHFTHPIYEKLNIQGVENDQRIHSLDVKIHQYRYLNDVMKKRKQEDTGIERTFHPLVQSFITKRNYIMSLDLLEKLEPIGLSNDWLNSMKGLSFIGIGLSSKAQVLLSNVSGSSLYYLPSLEALCILAWVEGKFDEADMYVKQIETITDHDERASAFRLLHQLFTKNHVDDTKKMDTEVVYDVFGKLLELRGKKQLEQLSVFVHGTGNAALERKMIELAGEFGYAPMNIVSSENLQESTLSYVEHALSQQNISKARNLYKQILYYSPFQDDIRGKLTAALFLELSQLLSTQVTLHPNLTNLSQAVTRLQSAFEIPFHPS</sequence>
<gene>
    <name evidence="2" type="ORF">HF838_04740</name>
</gene>
<dbReference type="InterPro" id="IPR029044">
    <property type="entry name" value="Nucleotide-diphossugar_trans"/>
</dbReference>
<dbReference type="PANTHER" id="PTHR43630:SF2">
    <property type="entry name" value="GLYCOSYLTRANSFERASE"/>
    <property type="match status" value="1"/>
</dbReference>
<dbReference type="InterPro" id="IPR001173">
    <property type="entry name" value="Glyco_trans_2-like"/>
</dbReference>
<dbReference type="Pfam" id="PF00535">
    <property type="entry name" value="Glycos_transf_2"/>
    <property type="match status" value="1"/>
</dbReference>
<evidence type="ECO:0000259" key="1">
    <source>
        <dbReference type="Pfam" id="PF00535"/>
    </source>
</evidence>
<organism evidence="2 3">
    <name type="scientific">Aneurinibacillus aneurinilyticus</name>
    <name type="common">Bacillus aneurinolyticus</name>
    <dbReference type="NCBI Taxonomy" id="1391"/>
    <lineage>
        <taxon>Bacteria</taxon>
        <taxon>Bacillati</taxon>
        <taxon>Bacillota</taxon>
        <taxon>Bacilli</taxon>
        <taxon>Bacillales</taxon>
        <taxon>Paenibacillaceae</taxon>
        <taxon>Aneurinibacillus group</taxon>
        <taxon>Aneurinibacillus</taxon>
    </lineage>
</organism>
<dbReference type="AlphaFoldDB" id="A0A848CJW3"/>
<proteinExistence type="predicted"/>
<dbReference type="Gene3D" id="3.90.550.10">
    <property type="entry name" value="Spore Coat Polysaccharide Biosynthesis Protein SpsA, Chain A"/>
    <property type="match status" value="1"/>
</dbReference>
<accession>A0A848CJW3</accession>
<dbReference type="EMBL" id="JABAGO010000005">
    <property type="protein sequence ID" value="NME97564.1"/>
    <property type="molecule type" value="Genomic_DNA"/>
</dbReference>
<dbReference type="SUPFAM" id="SSF53448">
    <property type="entry name" value="Nucleotide-diphospho-sugar transferases"/>
    <property type="match status" value="1"/>
</dbReference>
<feature type="domain" description="Glycosyltransferase 2-like" evidence="1">
    <location>
        <begin position="10"/>
        <end position="150"/>
    </location>
</feature>
<protein>
    <submittedName>
        <fullName evidence="2">Glycosyltransferase</fullName>
    </submittedName>
</protein>
<reference evidence="2 3" key="1">
    <citation type="submission" date="2020-04" db="EMBL/GenBank/DDBJ databases">
        <authorList>
            <person name="Hitch T.C.A."/>
            <person name="Wylensek D."/>
            <person name="Clavel T."/>
        </authorList>
    </citation>
    <scope>NUCLEOTIDE SEQUENCE [LARGE SCALE GENOMIC DNA]</scope>
    <source>
        <strain evidence="2 3">WB01_D5_05</strain>
    </source>
</reference>
<dbReference type="PANTHER" id="PTHR43630">
    <property type="entry name" value="POLY-BETA-1,6-N-ACETYL-D-GLUCOSAMINE SYNTHASE"/>
    <property type="match status" value="1"/>
</dbReference>
<comment type="caution">
    <text evidence="2">The sequence shown here is derived from an EMBL/GenBank/DDBJ whole genome shotgun (WGS) entry which is preliminary data.</text>
</comment>
<dbReference type="GO" id="GO:0016740">
    <property type="term" value="F:transferase activity"/>
    <property type="evidence" value="ECO:0007669"/>
    <property type="project" value="UniProtKB-KW"/>
</dbReference>
<dbReference type="Proteomes" id="UP000561326">
    <property type="component" value="Unassembled WGS sequence"/>
</dbReference>
<evidence type="ECO:0000313" key="2">
    <source>
        <dbReference type="EMBL" id="NME97564.1"/>
    </source>
</evidence>
<name>A0A848CJW3_ANEAE</name>
<dbReference type="RefSeq" id="WP_168974647.1">
    <property type="nucleotide sequence ID" value="NZ_JABAGO010000005.1"/>
</dbReference>
<keyword evidence="2" id="KW-0808">Transferase</keyword>